<keyword evidence="1" id="KW-0812">Transmembrane</keyword>
<dbReference type="AlphaFoldDB" id="A0A2H3DN09"/>
<evidence type="ECO:0000256" key="1">
    <source>
        <dbReference type="SAM" id="Phobius"/>
    </source>
</evidence>
<feature type="transmembrane region" description="Helical" evidence="1">
    <location>
        <begin position="6"/>
        <end position="27"/>
    </location>
</feature>
<evidence type="ECO:0000313" key="2">
    <source>
        <dbReference type="EMBL" id="PBK92238.1"/>
    </source>
</evidence>
<reference evidence="3" key="1">
    <citation type="journal article" date="2017" name="Nat. Ecol. Evol.">
        <title>Genome expansion and lineage-specific genetic innovations in the forest pathogenic fungi Armillaria.</title>
        <authorList>
            <person name="Sipos G."/>
            <person name="Prasanna A.N."/>
            <person name="Walter M.C."/>
            <person name="O'Connor E."/>
            <person name="Balint B."/>
            <person name="Krizsan K."/>
            <person name="Kiss B."/>
            <person name="Hess J."/>
            <person name="Varga T."/>
            <person name="Slot J."/>
            <person name="Riley R."/>
            <person name="Boka B."/>
            <person name="Rigling D."/>
            <person name="Barry K."/>
            <person name="Lee J."/>
            <person name="Mihaltcheva S."/>
            <person name="LaButti K."/>
            <person name="Lipzen A."/>
            <person name="Waldron R."/>
            <person name="Moloney N.M."/>
            <person name="Sperisen C."/>
            <person name="Kredics L."/>
            <person name="Vagvoelgyi C."/>
            <person name="Patrignani A."/>
            <person name="Fitzpatrick D."/>
            <person name="Nagy I."/>
            <person name="Doyle S."/>
            <person name="Anderson J.B."/>
            <person name="Grigoriev I.V."/>
            <person name="Gueldener U."/>
            <person name="Muensterkoetter M."/>
            <person name="Nagy L.G."/>
        </authorList>
    </citation>
    <scope>NUCLEOTIDE SEQUENCE [LARGE SCALE GENOMIC DNA]</scope>
    <source>
        <strain evidence="3">Ar21-2</strain>
    </source>
</reference>
<keyword evidence="3" id="KW-1185">Reference proteome</keyword>
<dbReference type="EMBL" id="KZ293659">
    <property type="protein sequence ID" value="PBK92238.1"/>
    <property type="molecule type" value="Genomic_DNA"/>
</dbReference>
<proteinExistence type="predicted"/>
<dbReference type="Proteomes" id="UP000217790">
    <property type="component" value="Unassembled WGS sequence"/>
</dbReference>
<organism evidence="2 3">
    <name type="scientific">Armillaria gallica</name>
    <name type="common">Bulbous honey fungus</name>
    <name type="synonym">Armillaria bulbosa</name>
    <dbReference type="NCBI Taxonomy" id="47427"/>
    <lineage>
        <taxon>Eukaryota</taxon>
        <taxon>Fungi</taxon>
        <taxon>Dikarya</taxon>
        <taxon>Basidiomycota</taxon>
        <taxon>Agaricomycotina</taxon>
        <taxon>Agaricomycetes</taxon>
        <taxon>Agaricomycetidae</taxon>
        <taxon>Agaricales</taxon>
        <taxon>Marasmiineae</taxon>
        <taxon>Physalacriaceae</taxon>
        <taxon>Armillaria</taxon>
    </lineage>
</organism>
<dbReference type="OrthoDB" id="3080824at2759"/>
<accession>A0A2H3DN09</accession>
<protein>
    <submittedName>
        <fullName evidence="2">Uncharacterized protein</fullName>
    </submittedName>
</protein>
<keyword evidence="1" id="KW-0472">Membrane</keyword>
<sequence>MPASTLWIMQIWGLFLMIWYTAFRYMLSPESAATSLDSDPATVVPPLSDLSPSPTPISIITGDAYLSRSDGFHEEDRVILVSRLRRPAQTIRLGGCVKSDTISGIGHVVRLGRIYGKYIFLDVSFLGLSDDSVVVLCAHLCDVDLSFYRRLEAFLRMRLGGQVHYVPAWIVNRDRLPFHSEGVTV</sequence>
<keyword evidence="1" id="KW-1133">Transmembrane helix</keyword>
<evidence type="ECO:0000313" key="3">
    <source>
        <dbReference type="Proteomes" id="UP000217790"/>
    </source>
</evidence>
<name>A0A2H3DN09_ARMGA</name>
<gene>
    <name evidence="2" type="ORF">ARMGADRAFT_1031134</name>
</gene>
<dbReference type="InParanoid" id="A0A2H3DN09"/>